<dbReference type="Pfam" id="PF13649">
    <property type="entry name" value="Methyltransf_25"/>
    <property type="match status" value="1"/>
</dbReference>
<feature type="domain" description="Methyltransferase" evidence="6">
    <location>
        <begin position="64"/>
        <end position="159"/>
    </location>
</feature>
<dbReference type="SUPFAM" id="SSF53335">
    <property type="entry name" value="S-adenosyl-L-methionine-dependent methyltransferases"/>
    <property type="match status" value="1"/>
</dbReference>
<comment type="caution">
    <text evidence="7">The sequence shown here is derived from an EMBL/GenBank/DDBJ whole genome shotgun (WGS) entry which is preliminary data.</text>
</comment>
<gene>
    <name evidence="7" type="ORF">J0A66_18640</name>
</gene>
<dbReference type="AlphaFoldDB" id="A0A939DR27"/>
<evidence type="ECO:0000259" key="6">
    <source>
        <dbReference type="Pfam" id="PF13649"/>
    </source>
</evidence>
<evidence type="ECO:0000256" key="1">
    <source>
        <dbReference type="ARBA" id="ARBA00022428"/>
    </source>
</evidence>
<dbReference type="Proteomes" id="UP000664654">
    <property type="component" value="Unassembled WGS sequence"/>
</dbReference>
<organism evidence="7 8">
    <name type="scientific">Bowmanella dokdonensis</name>
    <dbReference type="NCBI Taxonomy" id="751969"/>
    <lineage>
        <taxon>Bacteria</taxon>
        <taxon>Pseudomonadati</taxon>
        <taxon>Pseudomonadota</taxon>
        <taxon>Gammaproteobacteria</taxon>
        <taxon>Alteromonadales</taxon>
        <taxon>Alteromonadaceae</taxon>
        <taxon>Bowmanella</taxon>
    </lineage>
</organism>
<evidence type="ECO:0000313" key="8">
    <source>
        <dbReference type="Proteomes" id="UP000664654"/>
    </source>
</evidence>
<feature type="region of interest" description="Disordered" evidence="5">
    <location>
        <begin position="1"/>
        <end position="21"/>
    </location>
</feature>
<dbReference type="Gene3D" id="3.40.50.150">
    <property type="entry name" value="Vaccinia Virus protein VP39"/>
    <property type="match status" value="1"/>
</dbReference>
<keyword evidence="8" id="KW-1185">Reference proteome</keyword>
<dbReference type="PANTHER" id="PTHR43591">
    <property type="entry name" value="METHYLTRANSFERASE"/>
    <property type="match status" value="1"/>
</dbReference>
<evidence type="ECO:0000256" key="4">
    <source>
        <dbReference type="ARBA" id="ARBA00022691"/>
    </source>
</evidence>
<dbReference type="GO" id="GO:0032259">
    <property type="term" value="P:methylation"/>
    <property type="evidence" value="ECO:0007669"/>
    <property type="project" value="UniProtKB-KW"/>
</dbReference>
<keyword evidence="4" id="KW-0949">S-adenosyl-L-methionine</keyword>
<dbReference type="EMBL" id="JAFKCV010000015">
    <property type="protein sequence ID" value="MBN7827257.1"/>
    <property type="molecule type" value="Genomic_DNA"/>
</dbReference>
<reference evidence="7" key="1">
    <citation type="submission" date="2021-03" db="EMBL/GenBank/DDBJ databases">
        <title>novel species isolated from a fishpond in China.</title>
        <authorList>
            <person name="Lu H."/>
            <person name="Cai Z."/>
        </authorList>
    </citation>
    <scope>NUCLEOTIDE SEQUENCE</scope>
    <source>
        <strain evidence="7">JCM 30855</strain>
    </source>
</reference>
<dbReference type="GO" id="GO:0009234">
    <property type="term" value="P:menaquinone biosynthetic process"/>
    <property type="evidence" value="ECO:0007669"/>
    <property type="project" value="UniProtKB-KW"/>
</dbReference>
<name>A0A939DR27_9ALTE</name>
<protein>
    <submittedName>
        <fullName evidence="7">Class I SAM-dependent methyltransferase</fullName>
    </submittedName>
</protein>
<evidence type="ECO:0000256" key="3">
    <source>
        <dbReference type="ARBA" id="ARBA00022679"/>
    </source>
</evidence>
<proteinExistence type="predicted"/>
<dbReference type="InterPro" id="IPR029063">
    <property type="entry name" value="SAM-dependent_MTases_sf"/>
</dbReference>
<evidence type="ECO:0000256" key="5">
    <source>
        <dbReference type="SAM" id="MobiDB-lite"/>
    </source>
</evidence>
<sequence length="292" mass="32112">MNKEAEVMRTSTKDLEDDRAEQRHQWDNVAAGWKKWWRTIEDGAQCVSKRMVELAEVEPGQQALDIATGIGEPAMLVARRVGPAGRVVAMDFSAQMLEIARQRARTLGLTNVEFIEADAESLDFPDGSFDSIFCRWGLTSLSKPLHTLALIRSMLTPAGSFAAAVWKEGTEGRPLAGLATAVAHEMFDLLWPTQSSASAEPEEGLDKKLIQAGFKDVRIEEITLILTFPSAQNCIEYLMDVSPELAALLANQSSGQQAEYRRRLAEKLRPYVTSEGGVQIPNVTFCAAGRKG</sequence>
<accession>A0A939DR27</accession>
<dbReference type="GO" id="GO:0008168">
    <property type="term" value="F:methyltransferase activity"/>
    <property type="evidence" value="ECO:0007669"/>
    <property type="project" value="UniProtKB-KW"/>
</dbReference>
<keyword evidence="3" id="KW-0808">Transferase</keyword>
<dbReference type="RefSeq" id="WP_206575365.1">
    <property type="nucleotide sequence ID" value="NZ_JAFKCV010000015.1"/>
</dbReference>
<dbReference type="InterPro" id="IPR004033">
    <property type="entry name" value="UbiE/COQ5_MeTrFase"/>
</dbReference>
<keyword evidence="2 7" id="KW-0489">Methyltransferase</keyword>
<dbReference type="PANTHER" id="PTHR43591:SF24">
    <property type="entry name" value="2-METHOXY-6-POLYPRENYL-1,4-BENZOQUINOL METHYLASE, MITOCHONDRIAL"/>
    <property type="match status" value="1"/>
</dbReference>
<evidence type="ECO:0000256" key="2">
    <source>
        <dbReference type="ARBA" id="ARBA00022603"/>
    </source>
</evidence>
<evidence type="ECO:0000313" key="7">
    <source>
        <dbReference type="EMBL" id="MBN7827257.1"/>
    </source>
</evidence>
<dbReference type="CDD" id="cd02440">
    <property type="entry name" value="AdoMet_MTases"/>
    <property type="match status" value="1"/>
</dbReference>
<dbReference type="InterPro" id="IPR041698">
    <property type="entry name" value="Methyltransf_25"/>
</dbReference>
<keyword evidence="1" id="KW-0474">Menaquinone biosynthesis</keyword>
<dbReference type="PROSITE" id="PS51608">
    <property type="entry name" value="SAM_MT_UBIE"/>
    <property type="match status" value="1"/>
</dbReference>